<evidence type="ECO:0000313" key="2">
    <source>
        <dbReference type="EMBL" id="CEG57832.1"/>
    </source>
</evidence>
<dbReference type="HOGENOM" id="CLU_1426381_0_0_6"/>
<protein>
    <submittedName>
        <fullName evidence="2">Uncharacterized protein</fullName>
    </submittedName>
</protein>
<evidence type="ECO:0000256" key="1">
    <source>
        <dbReference type="SAM" id="MobiDB-lite"/>
    </source>
</evidence>
<feature type="region of interest" description="Disordered" evidence="1">
    <location>
        <begin position="149"/>
        <end position="192"/>
    </location>
</feature>
<accession>A0A098G5U9</accession>
<dbReference type="Proteomes" id="UP000032430">
    <property type="component" value="Chromosome I"/>
</dbReference>
<dbReference type="AlphaFoldDB" id="A0A098G5U9"/>
<dbReference type="STRING" id="1212491.LFA_2460"/>
<organism evidence="2 3">
    <name type="scientific">Legionella fallonii LLAP-10</name>
    <dbReference type="NCBI Taxonomy" id="1212491"/>
    <lineage>
        <taxon>Bacteria</taxon>
        <taxon>Pseudomonadati</taxon>
        <taxon>Pseudomonadota</taxon>
        <taxon>Gammaproteobacteria</taxon>
        <taxon>Legionellales</taxon>
        <taxon>Legionellaceae</taxon>
        <taxon>Legionella</taxon>
    </lineage>
</organism>
<gene>
    <name evidence="2" type="ORF">LFA_2460</name>
</gene>
<dbReference type="OrthoDB" id="5636099at2"/>
<reference evidence="3" key="1">
    <citation type="submission" date="2014-09" db="EMBL/GenBank/DDBJ databases">
        <authorList>
            <person name="Gomez-Valero L."/>
        </authorList>
    </citation>
    <scope>NUCLEOTIDE SEQUENCE [LARGE SCALE GENOMIC DNA]</scope>
    <source>
        <strain evidence="3">ATCC700992</strain>
    </source>
</reference>
<evidence type="ECO:0000313" key="3">
    <source>
        <dbReference type="Proteomes" id="UP000032430"/>
    </source>
</evidence>
<keyword evidence="3" id="KW-1185">Reference proteome</keyword>
<dbReference type="RefSeq" id="WP_045096257.1">
    <property type="nucleotide sequence ID" value="NZ_LN614827.1"/>
</dbReference>
<dbReference type="KEGG" id="lfa:LFA_2460"/>
<sequence length="192" mass="22045">MNFKITEHYARGEEKFIAEFNELNDAKFFMSKKSSIDDVERKNVIYRLYDDHELLHELNKENISITHAKYAEGNGDFNNAAPFIFQVVIKTMDSLERKTIAQFNDKNDAYLFVVCKFEHDNTIHDNDLLLILRDKILIDTANKTIIANRKKESSGSSGNEKGSTYKLSPLSTRPTPGGGPADYWVKNEDEDE</sequence>
<dbReference type="EMBL" id="LN614827">
    <property type="protein sequence ID" value="CEG57832.1"/>
    <property type="molecule type" value="Genomic_DNA"/>
</dbReference>
<feature type="compositionally biased region" description="Polar residues" evidence="1">
    <location>
        <begin position="165"/>
        <end position="174"/>
    </location>
</feature>
<proteinExistence type="predicted"/>
<name>A0A098G5U9_9GAMM</name>